<evidence type="ECO:0000313" key="1">
    <source>
        <dbReference type="EMBL" id="KAF1027835.1"/>
    </source>
</evidence>
<comment type="caution">
    <text evidence="1">The sequence shown here is derived from an EMBL/GenBank/DDBJ whole genome shotgun (WGS) entry which is preliminary data.</text>
</comment>
<sequence>MEYLHFDLPTASSQQQFNEIKKNKQQNAKAANFIMVGKGKNKAIAICAWSDKNTAE</sequence>
<accession>A0A833PI34</accession>
<name>A0A833PI34_ACIBZ</name>
<gene>
    <name evidence="1" type="ORF">GAK29_00476</name>
</gene>
<reference evidence="2" key="1">
    <citation type="journal article" date="2020" name="MBio">
        <title>Horizontal gene transfer to a defensive symbiont with a reduced genome amongst a multipartite beetle microbiome.</title>
        <authorList>
            <person name="Waterworth S.C."/>
            <person name="Florez L.V."/>
            <person name="Rees E.R."/>
            <person name="Hertweck C."/>
            <person name="Kaltenpoth M."/>
            <person name="Kwan J.C."/>
        </authorList>
    </citation>
    <scope>NUCLEOTIDE SEQUENCE [LARGE SCALE GENOMIC DNA]</scope>
</reference>
<proteinExistence type="predicted"/>
<dbReference type="Proteomes" id="UP000490535">
    <property type="component" value="Unassembled WGS sequence"/>
</dbReference>
<evidence type="ECO:0000313" key="2">
    <source>
        <dbReference type="Proteomes" id="UP000490535"/>
    </source>
</evidence>
<protein>
    <submittedName>
        <fullName evidence="1">Uncharacterized protein</fullName>
    </submittedName>
</protein>
<dbReference type="AlphaFoldDB" id="A0A833PI34"/>
<dbReference type="EMBL" id="WNDP01000006">
    <property type="protein sequence ID" value="KAF1027835.1"/>
    <property type="molecule type" value="Genomic_DNA"/>
</dbReference>
<organism evidence="1 2">
    <name type="scientific">Acinetobacter bereziniae</name>
    <name type="common">Acinetobacter genomosp. 10</name>
    <dbReference type="NCBI Taxonomy" id="106648"/>
    <lineage>
        <taxon>Bacteria</taxon>
        <taxon>Pseudomonadati</taxon>
        <taxon>Pseudomonadota</taxon>
        <taxon>Gammaproteobacteria</taxon>
        <taxon>Moraxellales</taxon>
        <taxon>Moraxellaceae</taxon>
        <taxon>Acinetobacter</taxon>
    </lineage>
</organism>